<reference evidence="2 3" key="1">
    <citation type="journal article" date="2015" name="Stand. Genomic Sci.">
        <title>Genomic Encyclopedia of Bacterial and Archaeal Type Strains, Phase III: the genomes of soil and plant-associated and newly described type strains.</title>
        <authorList>
            <person name="Whitman W.B."/>
            <person name="Woyke T."/>
            <person name="Klenk H.P."/>
            <person name="Zhou Y."/>
            <person name="Lilburn T.G."/>
            <person name="Beck B.J."/>
            <person name="De Vos P."/>
            <person name="Vandamme P."/>
            <person name="Eisen J.A."/>
            <person name="Garrity G."/>
            <person name="Hugenholtz P."/>
            <person name="Kyrpides N.C."/>
        </authorList>
    </citation>
    <scope>NUCLEOTIDE SEQUENCE [LARGE SCALE GENOMIC DNA]</scope>
    <source>
        <strain evidence="2 3">CECT 7306</strain>
    </source>
</reference>
<gene>
    <name evidence="2" type="ORF">EDC03_0150</name>
</gene>
<dbReference type="GO" id="GO:0005737">
    <property type="term" value="C:cytoplasm"/>
    <property type="evidence" value="ECO:0007669"/>
    <property type="project" value="InterPro"/>
</dbReference>
<dbReference type="PANTHER" id="PTHR31367">
    <property type="entry name" value="CYTOSOLIC 5'-NUCLEOTIDASE 1 FAMILY MEMBER"/>
    <property type="match status" value="1"/>
</dbReference>
<dbReference type="InterPro" id="IPR010394">
    <property type="entry name" value="5-nucleotidase"/>
</dbReference>
<dbReference type="InParanoid" id="A0A3N1HT29"/>
<sequence>MAAYQLEQRLVVGIASSALFDLAESDAVFRAEGEAAYRKYQEAHLEDTLAPGAAFAFIERLLSLNDLADEGDPLVEVIVMSSNDPDTGLRVMKSIAAHGLPITRAVFRQGRSPHKFMPAFNMSLFLSGDEGAVREAVEAGRPAGRVLPSRVTASDAGSGDLRIAFDFDGVVADDSSEAVMQRAGLAEFHRHEVANVATPLGDGPLKAFLAAINRIQDREEAKRLEDPSYRIRVHVAIVTARNAPSHERALASLKQWGVRVNDAFFLGGIAKSRVLEILRPHIFFDDQMSHLEGAADVVASVHVPFGVVNTQAETSTAPGSAPLMEEVGSVDSGATP</sequence>
<dbReference type="GO" id="GO:0008253">
    <property type="term" value="F:5'-nucleotidase activity"/>
    <property type="evidence" value="ECO:0007669"/>
    <property type="project" value="InterPro"/>
</dbReference>
<proteinExistence type="predicted"/>
<keyword evidence="3" id="KW-1185">Reference proteome</keyword>
<dbReference type="AlphaFoldDB" id="A0A3N1HT29"/>
<dbReference type="EMBL" id="RJKN01000001">
    <property type="protein sequence ID" value="ROP45546.1"/>
    <property type="molecule type" value="Genomic_DNA"/>
</dbReference>
<dbReference type="GO" id="GO:0009117">
    <property type="term" value="P:nucleotide metabolic process"/>
    <property type="evidence" value="ECO:0007669"/>
    <property type="project" value="InterPro"/>
</dbReference>
<feature type="region of interest" description="Disordered" evidence="1">
    <location>
        <begin position="314"/>
        <end position="336"/>
    </location>
</feature>
<dbReference type="GO" id="GO:0000166">
    <property type="term" value="F:nucleotide binding"/>
    <property type="evidence" value="ECO:0007669"/>
    <property type="project" value="InterPro"/>
</dbReference>
<evidence type="ECO:0000313" key="3">
    <source>
        <dbReference type="Proteomes" id="UP000276232"/>
    </source>
</evidence>
<comment type="caution">
    <text evidence="2">The sequence shown here is derived from an EMBL/GenBank/DDBJ whole genome shotgun (WGS) entry which is preliminary data.</text>
</comment>
<accession>A0A3N1HT29</accession>
<dbReference type="Proteomes" id="UP000276232">
    <property type="component" value="Unassembled WGS sequence"/>
</dbReference>
<organism evidence="2 3">
    <name type="scientific">Pseudokineococcus lusitanus</name>
    <dbReference type="NCBI Taxonomy" id="763993"/>
    <lineage>
        <taxon>Bacteria</taxon>
        <taxon>Bacillati</taxon>
        <taxon>Actinomycetota</taxon>
        <taxon>Actinomycetes</taxon>
        <taxon>Kineosporiales</taxon>
        <taxon>Kineosporiaceae</taxon>
        <taxon>Pseudokineococcus</taxon>
    </lineage>
</organism>
<dbReference type="GO" id="GO:0000287">
    <property type="term" value="F:magnesium ion binding"/>
    <property type="evidence" value="ECO:0007669"/>
    <property type="project" value="InterPro"/>
</dbReference>
<protein>
    <submittedName>
        <fullName evidence="2">5'-nucleotidase</fullName>
    </submittedName>
</protein>
<name>A0A3N1HT29_9ACTN</name>
<dbReference type="PANTHER" id="PTHR31367:SF5">
    <property type="entry name" value="CYTOSOLIC 5'-NUCLEOTIDASE 1A"/>
    <property type="match status" value="1"/>
</dbReference>
<dbReference type="OrthoDB" id="9778569at2"/>
<dbReference type="Pfam" id="PF06189">
    <property type="entry name" value="5-nucleotidase"/>
    <property type="match status" value="1"/>
</dbReference>
<evidence type="ECO:0000313" key="2">
    <source>
        <dbReference type="EMBL" id="ROP45546.1"/>
    </source>
</evidence>
<evidence type="ECO:0000256" key="1">
    <source>
        <dbReference type="SAM" id="MobiDB-lite"/>
    </source>
</evidence>
<dbReference type="RefSeq" id="WP_123378305.1">
    <property type="nucleotide sequence ID" value="NZ_RJKN01000001.1"/>
</dbReference>